<dbReference type="EMBL" id="JBFCZG010000010">
    <property type="protein sequence ID" value="KAL3417750.1"/>
    <property type="molecule type" value="Genomic_DNA"/>
</dbReference>
<feature type="region of interest" description="Disordered" evidence="1">
    <location>
        <begin position="1"/>
        <end position="52"/>
    </location>
</feature>
<sequence length="228" mass="25943">MKHTGSEQIIPRAMEAPQTTGQQLVYENDKKDECQEVGGESSSSEQKTPQPQEQVYKNLVRDYKHFQYLKAHGDQGMNVDAGKLEECPRSPVEIVKYVARMVAAIKDTSDVIDNPMSNGKPAQAVQKFQEGHYPDMAIEMVAWELVDKMNLRHVGINLIDQHNASKSKRREDYESYDERFESILTTIRTSKAECKNLLDSHHIDRLVEFPRAELAASSLEFLQSCSIL</sequence>
<reference evidence="2 3" key="1">
    <citation type="submission" date="2024-06" db="EMBL/GenBank/DDBJ databases">
        <title>Complete genome of Phlyctema vagabunda strain 19-DSS-EL-015.</title>
        <authorList>
            <person name="Fiorenzani C."/>
        </authorList>
    </citation>
    <scope>NUCLEOTIDE SEQUENCE [LARGE SCALE GENOMIC DNA]</scope>
    <source>
        <strain evidence="2 3">19-DSS-EL-015</strain>
    </source>
</reference>
<keyword evidence="3" id="KW-1185">Reference proteome</keyword>
<organism evidence="2 3">
    <name type="scientific">Phlyctema vagabunda</name>
    <dbReference type="NCBI Taxonomy" id="108571"/>
    <lineage>
        <taxon>Eukaryota</taxon>
        <taxon>Fungi</taxon>
        <taxon>Dikarya</taxon>
        <taxon>Ascomycota</taxon>
        <taxon>Pezizomycotina</taxon>
        <taxon>Leotiomycetes</taxon>
        <taxon>Helotiales</taxon>
        <taxon>Dermateaceae</taxon>
        <taxon>Phlyctema</taxon>
    </lineage>
</organism>
<evidence type="ECO:0000313" key="2">
    <source>
        <dbReference type="EMBL" id="KAL3417750.1"/>
    </source>
</evidence>
<gene>
    <name evidence="2" type="ORF">PVAG01_10760</name>
</gene>
<proteinExistence type="predicted"/>
<comment type="caution">
    <text evidence="2">The sequence shown here is derived from an EMBL/GenBank/DDBJ whole genome shotgun (WGS) entry which is preliminary data.</text>
</comment>
<evidence type="ECO:0000313" key="3">
    <source>
        <dbReference type="Proteomes" id="UP001629113"/>
    </source>
</evidence>
<accession>A0ABR4P372</accession>
<protein>
    <submittedName>
        <fullName evidence="2">Uncharacterized protein</fullName>
    </submittedName>
</protein>
<name>A0ABR4P372_9HELO</name>
<evidence type="ECO:0000256" key="1">
    <source>
        <dbReference type="SAM" id="MobiDB-lite"/>
    </source>
</evidence>
<dbReference type="Proteomes" id="UP001629113">
    <property type="component" value="Unassembled WGS sequence"/>
</dbReference>